<reference evidence="2" key="1">
    <citation type="submission" date="2016-11" db="UniProtKB">
        <authorList>
            <consortium name="WormBaseParasite"/>
        </authorList>
    </citation>
    <scope>IDENTIFICATION</scope>
    <source>
        <strain evidence="2">KR3021</strain>
    </source>
</reference>
<sequence>MFKDKFFILPMPKVDKNNLQQIVEYIYEWHLEVRSFSSEYQSLAEPFGKVLIKLFEGSEYILPGILKVVKGLLFAATESAPDLDSMTRLFVHELLRVLYDELPKESRKTKLLAKINNAISTYCHTSLETLFPKENDVQLGSNIDASGLQENHELNFYDKQAKSENLHIPSTFKIKELLFTEISNNHDVMEGIPYYPNFDLSDFIRHLSNLVFEFSRLQNLKKPINIVVTPKYAANIQKVMRVIRMSNEHVAIVGDCGVSSCVKLANFAVVGHIEHVYISTTTIEQFQASWMKGVARCTEYVVSTNLPVTLLFHFDESIFLIPTHWLLMLKQWFESYNVSEILSDDAILKLGEVGGDLSSEILAIELDDEELSFLMLSRELNRGKEKIVELERSLLTLEDENKKLVEESTNHSHLIKGIMDEPLAALESVNRILLAHPYENFRQLSFIKKPSVMIREVVDAVRMLLQKDYKPKKKSIDSWVCCQPFIRTKNLIDKLCNFDVNNVVDKQLLNVKRYTEFKLYKVNQMADESTLAADLCKWTMAIVAAIGANKHVQENKQIMSKLMSEAALLQSNILEKKNDLNKLKVRVKKLEDDTRTCEYEVTKLRKYLDYRVRGTKIVNCIMSIRSSWQQKHDIIKGMMDDLLGNTLIYAAFYTLSSHLGSDMKLRAMNGWKLIIAGNGIKYNDKFCDSDYFIKEALIETSWANAWPLICPEIQKKNTGTPRESQIEIIKNKILEFFPKAVVIDMKMSDGKHERKTSSDLRIDSSETTLAEMENRWLKRDVVDPTNGALRNGYQLIFLNIECSPPSEWMHLIEREMEQVVIVDRKRKDDTSGTIQPNQTQITLQFCGQTLVVNKSFKLFMVPSTEINLIERRLFRKVWPLTLNEGMDLQSGTNYPLDNEIVQHLSSQFEEAFILQKLNDYTANDILDSQDMTDQIIRNGTILLTNHARIY</sequence>
<dbReference type="WBParaSite" id="RSKR_0000264600.1">
    <property type="protein sequence ID" value="RSKR_0000264600.1"/>
    <property type="gene ID" value="RSKR_0000264600"/>
</dbReference>
<accession>A0AC35TNE7</accession>
<dbReference type="Proteomes" id="UP000095286">
    <property type="component" value="Unplaced"/>
</dbReference>
<proteinExistence type="predicted"/>
<evidence type="ECO:0000313" key="2">
    <source>
        <dbReference type="WBParaSite" id="RSKR_0000264600.1"/>
    </source>
</evidence>
<name>A0AC35TNE7_9BILA</name>
<evidence type="ECO:0000313" key="1">
    <source>
        <dbReference type="Proteomes" id="UP000095286"/>
    </source>
</evidence>
<organism evidence="1 2">
    <name type="scientific">Rhabditophanes sp. KR3021</name>
    <dbReference type="NCBI Taxonomy" id="114890"/>
    <lineage>
        <taxon>Eukaryota</taxon>
        <taxon>Metazoa</taxon>
        <taxon>Ecdysozoa</taxon>
        <taxon>Nematoda</taxon>
        <taxon>Chromadorea</taxon>
        <taxon>Rhabditida</taxon>
        <taxon>Tylenchina</taxon>
        <taxon>Panagrolaimomorpha</taxon>
        <taxon>Strongyloidoidea</taxon>
        <taxon>Alloionematidae</taxon>
        <taxon>Rhabditophanes</taxon>
    </lineage>
</organism>
<protein>
    <submittedName>
        <fullName evidence="2">MT domain-containing protein</fullName>
    </submittedName>
</protein>